<feature type="transmembrane region" description="Helical" evidence="2">
    <location>
        <begin position="89"/>
        <end position="115"/>
    </location>
</feature>
<evidence type="ECO:0000256" key="1">
    <source>
        <dbReference type="SAM" id="MobiDB-lite"/>
    </source>
</evidence>
<feature type="transmembrane region" description="Helical" evidence="2">
    <location>
        <begin position="192"/>
        <end position="218"/>
    </location>
</feature>
<accession>A0A223S8N7</accession>
<feature type="transmembrane region" description="Helical" evidence="2">
    <location>
        <begin position="50"/>
        <end position="69"/>
    </location>
</feature>
<dbReference type="KEGG" id="ngv:CDO52_18295"/>
<keyword evidence="4" id="KW-1185">Reference proteome</keyword>
<dbReference type="EMBL" id="CP022753">
    <property type="protein sequence ID" value="ASU84494.1"/>
    <property type="molecule type" value="Genomic_DNA"/>
</dbReference>
<dbReference type="Proteomes" id="UP000215005">
    <property type="component" value="Chromosome"/>
</dbReference>
<proteinExistence type="predicted"/>
<keyword evidence="2" id="KW-0472">Membrane</keyword>
<feature type="transmembrane region" description="Helical" evidence="2">
    <location>
        <begin position="146"/>
        <end position="172"/>
    </location>
</feature>
<sequence length="303" mass="32167">MSGAQPDVSGGGVSQRGGAISESSRPDRHVRHTLPLRVELSRQLRRRRTLLTFGFLLLIPWLLVIAFAVDSGDSDGGGPSWNLLDLATTGAFNFTVFTLYVAAGFLLVVVVALFCGDTVASEAGWSSLRYLLAAPVPRMRLLRQKLLIALALSAAGVLTLALMALIAGGLAYGWQPIELPAVGPAPSLADSFLRIGIVVGYLMVALLVVAGTAFALTVATDSPLGAVGGAVALIIMSNILEAVEALGAIREFLPAYWMFAWTDALRPELPWDGMARGAAVSFSYATVLIAWAFRHFRDKDVVS</sequence>
<name>A0A223S8N7_9ACTN</name>
<protein>
    <submittedName>
        <fullName evidence="3">ABC transporter permease</fullName>
    </submittedName>
</protein>
<feature type="region of interest" description="Disordered" evidence="1">
    <location>
        <begin position="1"/>
        <end position="27"/>
    </location>
</feature>
<feature type="transmembrane region" description="Helical" evidence="2">
    <location>
        <begin position="230"/>
        <end position="253"/>
    </location>
</feature>
<dbReference type="PANTHER" id="PTHR37305">
    <property type="entry name" value="INTEGRAL MEMBRANE PROTEIN-RELATED"/>
    <property type="match status" value="1"/>
</dbReference>
<feature type="transmembrane region" description="Helical" evidence="2">
    <location>
        <begin position="273"/>
        <end position="293"/>
    </location>
</feature>
<dbReference type="PANTHER" id="PTHR37305:SF1">
    <property type="entry name" value="MEMBRANE PROTEIN"/>
    <property type="match status" value="1"/>
</dbReference>
<dbReference type="Pfam" id="PF12730">
    <property type="entry name" value="ABC2_membrane_4"/>
    <property type="match status" value="1"/>
</dbReference>
<gene>
    <name evidence="3" type="ORF">CDO52_18295</name>
</gene>
<organism evidence="3 4">
    <name type="scientific">Nocardiopsis gilva YIM 90087</name>
    <dbReference type="NCBI Taxonomy" id="1235441"/>
    <lineage>
        <taxon>Bacteria</taxon>
        <taxon>Bacillati</taxon>
        <taxon>Actinomycetota</taxon>
        <taxon>Actinomycetes</taxon>
        <taxon>Streptosporangiales</taxon>
        <taxon>Nocardiopsidaceae</taxon>
        <taxon>Nocardiopsis</taxon>
    </lineage>
</organism>
<dbReference type="AlphaFoldDB" id="A0A223S8N7"/>
<dbReference type="RefSeq" id="WP_017618179.1">
    <property type="nucleotide sequence ID" value="NZ_ANBG01000150.1"/>
</dbReference>
<reference evidence="3 4" key="1">
    <citation type="submission" date="2017-08" db="EMBL/GenBank/DDBJ databases">
        <title>The complete genome sequence of Nocardiopsis gilva YIM 90087.</title>
        <authorList>
            <person name="Yin M."/>
            <person name="Tang S."/>
        </authorList>
    </citation>
    <scope>NUCLEOTIDE SEQUENCE [LARGE SCALE GENOMIC DNA]</scope>
    <source>
        <strain evidence="3 4">YIM 90087</strain>
    </source>
</reference>
<evidence type="ECO:0000256" key="2">
    <source>
        <dbReference type="SAM" id="Phobius"/>
    </source>
</evidence>
<evidence type="ECO:0000313" key="4">
    <source>
        <dbReference type="Proteomes" id="UP000215005"/>
    </source>
</evidence>
<keyword evidence="2" id="KW-1133">Transmembrane helix</keyword>
<evidence type="ECO:0000313" key="3">
    <source>
        <dbReference type="EMBL" id="ASU84494.1"/>
    </source>
</evidence>
<keyword evidence="2" id="KW-0812">Transmembrane</keyword>